<accession>A0ACD4ZJI7</accession>
<evidence type="ECO:0000313" key="2">
    <source>
        <dbReference type="Proteomes" id="UP001348369"/>
    </source>
</evidence>
<sequence length="286" mass="28809">MGTENSSGRPKARFALGAVTAAGVAVGIVGAAGAGTASARPVSITLNYTCKVSGISRTVPMEIHADVPDSVAVGKPSPEFAFDATTTASKEDTQLIHAFLRDLKSIEGTADTNVELRSQQGTFKVPVRFSINKVTIPESNRAFAVTAAGTVPSRTFHKQGTVRIAVGDLNLTLVGKQANGKPVGQVNPACKLDAHQSPVVASFAITGKGTTTGPPPSGTSGTGATTGSASAGASAVSPSHAEATAQGTMATTGQDTKGLILLAAGVLVAGGGVFLFGSRLKRRRRG</sequence>
<protein>
    <submittedName>
        <fullName evidence="1">Uncharacterized protein</fullName>
    </submittedName>
</protein>
<organism evidence="1 2">
    <name type="scientific">Streptomyces scopuliridis</name>
    <dbReference type="NCBI Taxonomy" id="452529"/>
    <lineage>
        <taxon>Bacteria</taxon>
        <taxon>Bacillati</taxon>
        <taxon>Actinomycetota</taxon>
        <taxon>Actinomycetes</taxon>
        <taxon>Kitasatosporales</taxon>
        <taxon>Streptomycetaceae</taxon>
        <taxon>Streptomyces</taxon>
    </lineage>
</organism>
<name>A0ACD4ZJI7_9ACTN</name>
<dbReference type="Proteomes" id="UP001348369">
    <property type="component" value="Chromosome"/>
</dbReference>
<keyword evidence="2" id="KW-1185">Reference proteome</keyword>
<reference evidence="1" key="1">
    <citation type="submission" date="2022-10" db="EMBL/GenBank/DDBJ databases">
        <title>The complete genomes of actinobacterial strains from the NBC collection.</title>
        <authorList>
            <person name="Joergensen T.S."/>
            <person name="Alvarez Arevalo M."/>
            <person name="Sterndorff E.B."/>
            <person name="Faurdal D."/>
            <person name="Vuksanovic O."/>
            <person name="Mourched A.-S."/>
            <person name="Charusanti P."/>
            <person name="Shaw S."/>
            <person name="Blin K."/>
            <person name="Weber T."/>
        </authorList>
    </citation>
    <scope>NUCLEOTIDE SEQUENCE</scope>
    <source>
        <strain evidence="1">NBC 01771</strain>
    </source>
</reference>
<evidence type="ECO:0000313" key="1">
    <source>
        <dbReference type="EMBL" id="WSB98649.1"/>
    </source>
</evidence>
<gene>
    <name evidence="1" type="ORF">OG835_17540</name>
</gene>
<dbReference type="EMBL" id="CP109109">
    <property type="protein sequence ID" value="WSB98649.1"/>
    <property type="molecule type" value="Genomic_DNA"/>
</dbReference>
<proteinExistence type="predicted"/>